<evidence type="ECO:0000256" key="7">
    <source>
        <dbReference type="ARBA" id="ARBA00022840"/>
    </source>
</evidence>
<dbReference type="EMBL" id="NWQG01000013">
    <property type="protein sequence ID" value="PDQ22577.1"/>
    <property type="molecule type" value="Genomic_DNA"/>
</dbReference>
<sequence>MSGVSVSTDPLLQITGLTVEVRADDTWRPVLHELDLTLHRGEVLGLIGESGAGKSTAGLAALGYVRNGSRFAEGSIRFDGRELVGAPERQLRALRGLRVAYVAQSAAASFNPAWNLITQYTEIPVKRRLRTRQQAEADAQNMFKTLLLPDPKGIGYRYPHQVSGGQLQRAMIAMAMSCQPELIVFDEPTTALDVTTQVEVLTAIKLIVERFGTAALYISHDLAVVTQLADRIMVLRHGCKVEEGDTRQILDKPREPYTKALLGQKIERRRSTPSPAGQPLLRIDSLSAAYARRVSVLQNVTFEVGRKQTVAVVGESGSGKSSLARAITGLLTPTRGTIALDGKLLSPRMQQRSRSDLKRIQMIYQSPDTALNPRQQIGEVLGRPLEFYLGLRGKAQERYVARLLEMIDLDQSFARRFPEDLSGGEKQRICIARALAAEPELIICDEVTSALDQLVAQDILRLLQRLQQELSASFLFITHDLATVKAIADQIVVMQNGMVVDQGSRDSVLKPPLHPYTNLLLSSEPKLDPNWLTQLLATRAQAYG</sequence>
<keyword evidence="4" id="KW-1003">Cell membrane</keyword>
<proteinExistence type="inferred from homology"/>
<dbReference type="RefSeq" id="WP_097571940.1">
    <property type="nucleotide sequence ID" value="NZ_NWQG01000013.1"/>
</dbReference>
<organism evidence="11 12">
    <name type="scientific">Mesorhizobium sanjuanii</name>
    <dbReference type="NCBI Taxonomy" id="2037900"/>
    <lineage>
        <taxon>Bacteria</taxon>
        <taxon>Pseudomonadati</taxon>
        <taxon>Pseudomonadota</taxon>
        <taxon>Alphaproteobacteria</taxon>
        <taxon>Hyphomicrobiales</taxon>
        <taxon>Phyllobacteriaceae</taxon>
        <taxon>Mesorhizobium</taxon>
    </lineage>
</organism>
<evidence type="ECO:0000256" key="8">
    <source>
        <dbReference type="ARBA" id="ARBA00022967"/>
    </source>
</evidence>
<name>A0A2A6FKS7_9HYPH</name>
<dbReference type="Pfam" id="PF08352">
    <property type="entry name" value="oligo_HPY"/>
    <property type="match status" value="2"/>
</dbReference>
<reference evidence="11 12" key="1">
    <citation type="submission" date="2017-09" db="EMBL/GenBank/DDBJ databases">
        <title>Mesorhizobum sanjuanii sp. nov. isolated from nodules of Lotus tenuis in saline-alkaline lowlands of Flooding Pampa.</title>
        <authorList>
            <person name="Sannazzaro A.I."/>
            <person name="Torres Tejerizo G.A."/>
            <person name="Fontana F."/>
            <person name="Cumpa Velazquez L.M."/>
            <person name="Hansen L."/>
            <person name="Pistorio M."/>
            <person name="Estrella M.J."/>
        </authorList>
    </citation>
    <scope>NUCLEOTIDE SEQUENCE [LARGE SCALE GENOMIC DNA]</scope>
    <source>
        <strain evidence="11 12">BSA136</strain>
    </source>
</reference>
<comment type="caution">
    <text evidence="11">The sequence shown here is derived from an EMBL/GenBank/DDBJ whole genome shotgun (WGS) entry which is preliminary data.</text>
</comment>
<evidence type="ECO:0000313" key="11">
    <source>
        <dbReference type="EMBL" id="PDQ22577.1"/>
    </source>
</evidence>
<dbReference type="AlphaFoldDB" id="A0A2A6FKS7"/>
<evidence type="ECO:0000256" key="4">
    <source>
        <dbReference type="ARBA" id="ARBA00022475"/>
    </source>
</evidence>
<dbReference type="InterPro" id="IPR003439">
    <property type="entry name" value="ABC_transporter-like_ATP-bd"/>
</dbReference>
<keyword evidence="5" id="KW-0997">Cell inner membrane</keyword>
<dbReference type="GO" id="GO:0005886">
    <property type="term" value="C:plasma membrane"/>
    <property type="evidence" value="ECO:0007669"/>
    <property type="project" value="UniProtKB-SubCell"/>
</dbReference>
<dbReference type="Pfam" id="PF00005">
    <property type="entry name" value="ABC_tran"/>
    <property type="match status" value="2"/>
</dbReference>
<gene>
    <name evidence="11" type="ORF">CN311_03080</name>
</gene>
<evidence type="ECO:0000256" key="9">
    <source>
        <dbReference type="ARBA" id="ARBA00023136"/>
    </source>
</evidence>
<feature type="domain" description="ABC transporter" evidence="10">
    <location>
        <begin position="12"/>
        <end position="262"/>
    </location>
</feature>
<comment type="similarity">
    <text evidence="2">Belongs to the ABC transporter superfamily.</text>
</comment>
<dbReference type="GO" id="GO:0005524">
    <property type="term" value="F:ATP binding"/>
    <property type="evidence" value="ECO:0007669"/>
    <property type="project" value="UniProtKB-KW"/>
</dbReference>
<keyword evidence="7" id="KW-0067">ATP-binding</keyword>
<protein>
    <submittedName>
        <fullName evidence="11">ABC transporter</fullName>
    </submittedName>
</protein>
<keyword evidence="8" id="KW-1278">Translocase</keyword>
<evidence type="ECO:0000256" key="5">
    <source>
        <dbReference type="ARBA" id="ARBA00022519"/>
    </source>
</evidence>
<evidence type="ECO:0000313" key="12">
    <source>
        <dbReference type="Proteomes" id="UP000219182"/>
    </source>
</evidence>
<evidence type="ECO:0000256" key="3">
    <source>
        <dbReference type="ARBA" id="ARBA00022448"/>
    </source>
</evidence>
<dbReference type="PROSITE" id="PS50893">
    <property type="entry name" value="ABC_TRANSPORTER_2"/>
    <property type="match status" value="2"/>
</dbReference>
<keyword evidence="12" id="KW-1185">Reference proteome</keyword>
<evidence type="ECO:0000256" key="1">
    <source>
        <dbReference type="ARBA" id="ARBA00004417"/>
    </source>
</evidence>
<evidence type="ECO:0000256" key="6">
    <source>
        <dbReference type="ARBA" id="ARBA00022741"/>
    </source>
</evidence>
<comment type="subcellular location">
    <subcellularLocation>
        <location evidence="1">Cell inner membrane</location>
        <topology evidence="1">Peripheral membrane protein</topology>
    </subcellularLocation>
</comment>
<evidence type="ECO:0000256" key="2">
    <source>
        <dbReference type="ARBA" id="ARBA00005417"/>
    </source>
</evidence>
<accession>A0A2A6FKS7</accession>
<keyword evidence="6" id="KW-0547">Nucleotide-binding</keyword>
<dbReference type="PANTHER" id="PTHR43297:SF14">
    <property type="entry name" value="ATPASE AAA-TYPE CORE DOMAIN-CONTAINING PROTEIN"/>
    <property type="match status" value="1"/>
</dbReference>
<dbReference type="CDD" id="cd03257">
    <property type="entry name" value="ABC_NikE_OppD_transporters"/>
    <property type="match status" value="2"/>
</dbReference>
<dbReference type="PANTHER" id="PTHR43297">
    <property type="entry name" value="OLIGOPEPTIDE TRANSPORT ATP-BINDING PROTEIN APPD"/>
    <property type="match status" value="1"/>
</dbReference>
<keyword evidence="3" id="KW-0813">Transport</keyword>
<dbReference type="InterPro" id="IPR003593">
    <property type="entry name" value="AAA+_ATPase"/>
</dbReference>
<dbReference type="InterPro" id="IPR017871">
    <property type="entry name" value="ABC_transporter-like_CS"/>
</dbReference>
<evidence type="ECO:0000259" key="10">
    <source>
        <dbReference type="PROSITE" id="PS50893"/>
    </source>
</evidence>
<dbReference type="GO" id="GO:0015833">
    <property type="term" value="P:peptide transport"/>
    <property type="evidence" value="ECO:0007669"/>
    <property type="project" value="InterPro"/>
</dbReference>
<dbReference type="GO" id="GO:0016887">
    <property type="term" value="F:ATP hydrolysis activity"/>
    <property type="evidence" value="ECO:0007669"/>
    <property type="project" value="InterPro"/>
</dbReference>
<dbReference type="InterPro" id="IPR027417">
    <property type="entry name" value="P-loop_NTPase"/>
</dbReference>
<feature type="domain" description="ABC transporter" evidence="10">
    <location>
        <begin position="281"/>
        <end position="521"/>
    </location>
</feature>
<dbReference type="Gene3D" id="3.40.50.300">
    <property type="entry name" value="P-loop containing nucleotide triphosphate hydrolases"/>
    <property type="match status" value="2"/>
</dbReference>
<dbReference type="SUPFAM" id="SSF52540">
    <property type="entry name" value="P-loop containing nucleoside triphosphate hydrolases"/>
    <property type="match status" value="2"/>
</dbReference>
<dbReference type="SMART" id="SM00382">
    <property type="entry name" value="AAA"/>
    <property type="match status" value="2"/>
</dbReference>
<dbReference type="FunFam" id="3.40.50.300:FF:002585">
    <property type="entry name" value="Glutathione import ATP-binding protein GsiA"/>
    <property type="match status" value="1"/>
</dbReference>
<dbReference type="PROSITE" id="PS00211">
    <property type="entry name" value="ABC_TRANSPORTER_1"/>
    <property type="match status" value="2"/>
</dbReference>
<dbReference type="InterPro" id="IPR013563">
    <property type="entry name" value="Oligopep_ABC_C"/>
</dbReference>
<dbReference type="InterPro" id="IPR050388">
    <property type="entry name" value="ABC_Ni/Peptide_Import"/>
</dbReference>
<keyword evidence="9" id="KW-0472">Membrane</keyword>
<dbReference type="Proteomes" id="UP000219182">
    <property type="component" value="Unassembled WGS sequence"/>
</dbReference>